<protein>
    <submittedName>
        <fullName evidence="4">FG-GAP-like repeat-containing protein</fullName>
    </submittedName>
</protein>
<dbReference type="InterPro" id="IPR013519">
    <property type="entry name" value="Int_alpha_beta-p"/>
</dbReference>
<keyword evidence="2" id="KW-0677">Repeat</keyword>
<dbReference type="Gene3D" id="2.130.10.130">
    <property type="entry name" value="Integrin alpha, N-terminal"/>
    <property type="match status" value="3"/>
</dbReference>
<dbReference type="InterPro" id="IPR028994">
    <property type="entry name" value="Integrin_alpha_N"/>
</dbReference>
<dbReference type="SUPFAM" id="SSF69318">
    <property type="entry name" value="Integrin alpha N-terminal domain"/>
    <property type="match status" value="2"/>
</dbReference>
<dbReference type="SMART" id="SM00191">
    <property type="entry name" value="Int_alpha"/>
    <property type="match status" value="5"/>
</dbReference>
<evidence type="ECO:0000313" key="4">
    <source>
        <dbReference type="EMBL" id="XDQ26554.1"/>
    </source>
</evidence>
<evidence type="ECO:0000256" key="2">
    <source>
        <dbReference type="ARBA" id="ARBA00022737"/>
    </source>
</evidence>
<dbReference type="GO" id="GO:0098609">
    <property type="term" value="P:cell-cell adhesion"/>
    <property type="evidence" value="ECO:0007669"/>
    <property type="project" value="TreeGrafter"/>
</dbReference>
<dbReference type="PROSITE" id="PS51470">
    <property type="entry name" value="FG_GAP"/>
    <property type="match status" value="3"/>
</dbReference>
<dbReference type="GO" id="GO:0008305">
    <property type="term" value="C:integrin complex"/>
    <property type="evidence" value="ECO:0007669"/>
    <property type="project" value="TreeGrafter"/>
</dbReference>
<dbReference type="EMBL" id="CP163435">
    <property type="protein sequence ID" value="XDQ26554.1"/>
    <property type="molecule type" value="Genomic_DNA"/>
</dbReference>
<reference evidence="4" key="1">
    <citation type="submission" date="2024-07" db="EMBL/GenBank/DDBJ databases">
        <authorList>
            <person name="Yu S.T."/>
        </authorList>
    </citation>
    <scope>NUCLEOTIDE SEQUENCE</scope>
    <source>
        <strain evidence="4">R21</strain>
    </source>
</reference>
<gene>
    <name evidence="4" type="ORF">AB5J56_18390</name>
</gene>
<dbReference type="PANTHER" id="PTHR23220">
    <property type="entry name" value="INTEGRIN ALPHA"/>
    <property type="match status" value="1"/>
</dbReference>
<dbReference type="GO" id="GO:0007229">
    <property type="term" value="P:integrin-mediated signaling pathway"/>
    <property type="evidence" value="ECO:0007669"/>
    <property type="project" value="TreeGrafter"/>
</dbReference>
<accession>A0AB39PBR2</accession>
<sequence length="459" mass="45875">MFSLRSYVRWAGPLAVGLTVLGIGPLGTPVQAATTAPVRDDFNGDGYADLAVGAPGATVGGQGRAGYAAVIYGGPHGLSTARRTVISRATSGIPGSPAKGQTFGMQLSKGDLNGDGYADLVVGGHGGAVIVWGGSEGLSGGTAISATSTQTGDFDGDGTLDLALFRTEFASGDDPAGTTATVWGGPVSRSGKPARTAALDPDHLQYVDVWDGTTGDVDGDGRDDLALRVYCGDGNFCTELYQATASGLTYRRGAVPDGDGGVALGDLNGDGYDDIAVGFTYDETVQVAYGSATGIKPRTTWKAFTQDTPGVPGALETNDRFGAALAMADVTGDGYADLAVGAPGESLGTTGAAGVVDLLHGTRTGLTGTAAQALTQNTPGIPGTAETNDAFGGAVQLLDINGNGYADLAAAAPAENGGNGAVWELRGRPSGIVPDAALVLDGQGIGVPYAKAQFGFEVE</sequence>
<organism evidence="4">
    <name type="scientific">Streptomyces sp. R21</name>
    <dbReference type="NCBI Taxonomy" id="3238627"/>
    <lineage>
        <taxon>Bacteria</taxon>
        <taxon>Bacillati</taxon>
        <taxon>Actinomycetota</taxon>
        <taxon>Actinomycetes</taxon>
        <taxon>Kitasatosporales</taxon>
        <taxon>Streptomycetaceae</taxon>
        <taxon>Streptomyces</taxon>
    </lineage>
</organism>
<dbReference type="Pfam" id="PF01839">
    <property type="entry name" value="FG-GAP"/>
    <property type="match status" value="4"/>
</dbReference>
<dbReference type="PANTHER" id="PTHR23220:SF133">
    <property type="entry name" value="INTEGRIN ALPHA-PS2"/>
    <property type="match status" value="1"/>
</dbReference>
<dbReference type="Pfam" id="PF13517">
    <property type="entry name" value="FG-GAP_3"/>
    <property type="match status" value="1"/>
</dbReference>
<dbReference type="AlphaFoldDB" id="A0AB39PBR2"/>
<dbReference type="GO" id="GO:0007160">
    <property type="term" value="P:cell-matrix adhesion"/>
    <property type="evidence" value="ECO:0007669"/>
    <property type="project" value="TreeGrafter"/>
</dbReference>
<keyword evidence="1" id="KW-0732">Signal</keyword>
<dbReference type="GO" id="GO:0005178">
    <property type="term" value="F:integrin binding"/>
    <property type="evidence" value="ECO:0007669"/>
    <property type="project" value="TreeGrafter"/>
</dbReference>
<evidence type="ECO:0000256" key="3">
    <source>
        <dbReference type="ARBA" id="ARBA00023180"/>
    </source>
</evidence>
<keyword evidence="3" id="KW-0325">Glycoprotein</keyword>
<dbReference type="RefSeq" id="WP_369233835.1">
    <property type="nucleotide sequence ID" value="NZ_CP163435.1"/>
</dbReference>
<dbReference type="GO" id="GO:0033627">
    <property type="term" value="P:cell adhesion mediated by integrin"/>
    <property type="evidence" value="ECO:0007669"/>
    <property type="project" value="TreeGrafter"/>
</dbReference>
<dbReference type="InterPro" id="IPR013517">
    <property type="entry name" value="FG-GAP"/>
</dbReference>
<name>A0AB39PBR2_9ACTN</name>
<proteinExistence type="predicted"/>
<evidence type="ECO:0000256" key="1">
    <source>
        <dbReference type="ARBA" id="ARBA00022729"/>
    </source>
</evidence>
<dbReference type="GO" id="GO:0009897">
    <property type="term" value="C:external side of plasma membrane"/>
    <property type="evidence" value="ECO:0007669"/>
    <property type="project" value="TreeGrafter"/>
</dbReference>